<feature type="compositionally biased region" description="Low complexity" evidence="1">
    <location>
        <begin position="158"/>
        <end position="171"/>
    </location>
</feature>
<protein>
    <submittedName>
        <fullName evidence="2">Uncharacterized protein</fullName>
    </submittedName>
</protein>
<evidence type="ECO:0000313" key="2">
    <source>
        <dbReference type="EMBL" id="KPN29257.1"/>
    </source>
</evidence>
<keyword evidence="3" id="KW-1185">Reference proteome</keyword>
<dbReference type="STRING" id="699431.SY89_03491"/>
<accession>A0A0P7G7P2</accession>
<dbReference type="EMBL" id="LGUC01000002">
    <property type="protein sequence ID" value="KPN29257.1"/>
    <property type="molecule type" value="Genomic_DNA"/>
</dbReference>
<reference evidence="3" key="1">
    <citation type="submission" date="2013-11" db="EMBL/GenBank/DDBJ databases">
        <authorList>
            <person name="Hoang H.T."/>
            <person name="Killian M.L."/>
            <person name="Madson D.M."/>
            <person name="Arruda P.H.E."/>
            <person name="Sun D."/>
            <person name="Schwartz K.J."/>
            <person name="Yoon K."/>
        </authorList>
    </citation>
    <scope>NUCLEOTIDE SEQUENCE [LARGE SCALE GENOMIC DNA]</scope>
    <source>
        <strain evidence="3">CDK2</strain>
    </source>
</reference>
<organism evidence="2 3">
    <name type="scientific">Halolamina pelagica</name>
    <dbReference type="NCBI Taxonomy" id="699431"/>
    <lineage>
        <taxon>Archaea</taxon>
        <taxon>Methanobacteriati</taxon>
        <taxon>Methanobacteriota</taxon>
        <taxon>Stenosarchaea group</taxon>
        <taxon>Halobacteria</taxon>
        <taxon>Halobacteriales</taxon>
        <taxon>Haloferacaceae</taxon>
    </lineage>
</organism>
<name>A0A0P7G7P2_9EURY</name>
<sequence length="314" mass="34002">MTNERLAMHTAETEPPLVEDVWEDVLVEFGIERDRAEQITRLVFSNPELTMAQRRPDEIRRIVGDELASLDLDSEVGSRSRKLHTLLVDVLQSGLDGVLLGPAAAPDDVAHDAAAARGEAFDAIRRSFRETNVTPEQIDFAEFPSAEQGPQPGEGTVASTAPSGPSGPGEETGSDGFAMNRAFPQDIRESERPSEPVERTETQEILSFIDDARTDRSPIVREQVMESLAELAKLPGIRADRQIDKLVQAYHEESDPDVRAAIVAGLETYVRDTSGGDTRATDAGTSTDPDDGGATGSDIDPRDASTGKFSDESE</sequence>
<evidence type="ECO:0000256" key="1">
    <source>
        <dbReference type="SAM" id="MobiDB-lite"/>
    </source>
</evidence>
<dbReference type="Proteomes" id="UP000050535">
    <property type="component" value="Unassembled WGS sequence"/>
</dbReference>
<feature type="compositionally biased region" description="Basic and acidic residues" evidence="1">
    <location>
        <begin position="299"/>
        <end position="314"/>
    </location>
</feature>
<gene>
    <name evidence="2" type="ORF">SY89_03491</name>
</gene>
<evidence type="ECO:0000313" key="3">
    <source>
        <dbReference type="Proteomes" id="UP000050535"/>
    </source>
</evidence>
<feature type="region of interest" description="Disordered" evidence="1">
    <location>
        <begin position="268"/>
        <end position="314"/>
    </location>
</feature>
<proteinExistence type="predicted"/>
<feature type="region of interest" description="Disordered" evidence="1">
    <location>
        <begin position="141"/>
        <end position="178"/>
    </location>
</feature>
<dbReference type="InterPro" id="IPR016024">
    <property type="entry name" value="ARM-type_fold"/>
</dbReference>
<dbReference type="SUPFAM" id="SSF48371">
    <property type="entry name" value="ARM repeat"/>
    <property type="match status" value="1"/>
</dbReference>
<dbReference type="AlphaFoldDB" id="A0A0P7G7P2"/>
<comment type="caution">
    <text evidence="2">The sequence shown here is derived from an EMBL/GenBank/DDBJ whole genome shotgun (WGS) entry which is preliminary data.</text>
</comment>